<keyword evidence="5" id="KW-0833">Ubl conjugation pathway</keyword>
<proteinExistence type="inferred from homology"/>
<dbReference type="EnsemblMetazoa" id="GPAI029844-RA">
    <property type="protein sequence ID" value="GPAI029844-PA"/>
    <property type="gene ID" value="GPAI029844"/>
</dbReference>
<feature type="domain" description="MPN" evidence="11">
    <location>
        <begin position="253"/>
        <end position="383"/>
    </location>
</feature>
<keyword evidence="7" id="KW-0862">Zinc</keyword>
<dbReference type="SUPFAM" id="SSF140856">
    <property type="entry name" value="USP8 N-terminal domain-like"/>
    <property type="match status" value="1"/>
</dbReference>
<dbReference type="Proteomes" id="UP000092445">
    <property type="component" value="Unassembled WGS sequence"/>
</dbReference>
<keyword evidence="9" id="KW-0175">Coiled coil</keyword>
<evidence type="ECO:0000256" key="8">
    <source>
        <dbReference type="ARBA" id="ARBA00023049"/>
    </source>
</evidence>
<dbReference type="STRING" id="7398.A0A1A9ZZK4"/>
<dbReference type="AlphaFoldDB" id="A0A1A9ZZK4"/>
<organism evidence="12 13">
    <name type="scientific">Glossina pallidipes</name>
    <name type="common">Tsetse fly</name>
    <dbReference type="NCBI Taxonomy" id="7398"/>
    <lineage>
        <taxon>Eukaryota</taxon>
        <taxon>Metazoa</taxon>
        <taxon>Ecdysozoa</taxon>
        <taxon>Arthropoda</taxon>
        <taxon>Hexapoda</taxon>
        <taxon>Insecta</taxon>
        <taxon>Pterygota</taxon>
        <taxon>Neoptera</taxon>
        <taxon>Endopterygota</taxon>
        <taxon>Diptera</taxon>
        <taxon>Brachycera</taxon>
        <taxon>Muscomorpha</taxon>
        <taxon>Hippoboscoidea</taxon>
        <taxon>Glossinidae</taxon>
        <taxon>Glossina</taxon>
    </lineage>
</organism>
<evidence type="ECO:0000256" key="5">
    <source>
        <dbReference type="ARBA" id="ARBA00022786"/>
    </source>
</evidence>
<keyword evidence="6" id="KW-0378">Hydrolase</keyword>
<feature type="coiled-coil region" evidence="9">
    <location>
        <begin position="118"/>
        <end position="157"/>
    </location>
</feature>
<dbReference type="PROSITE" id="PS50249">
    <property type="entry name" value="MPN"/>
    <property type="match status" value="1"/>
</dbReference>
<dbReference type="GO" id="GO:0016020">
    <property type="term" value="C:membrane"/>
    <property type="evidence" value="ECO:0007669"/>
    <property type="project" value="TreeGrafter"/>
</dbReference>
<comment type="cofactor">
    <cofactor evidence="1">
        <name>Zn(2+)</name>
        <dbReference type="ChEBI" id="CHEBI:29105"/>
    </cofactor>
</comment>
<dbReference type="SMART" id="SM00232">
    <property type="entry name" value="JAB_MPN"/>
    <property type="match status" value="1"/>
</dbReference>
<dbReference type="GO" id="GO:0006508">
    <property type="term" value="P:proteolysis"/>
    <property type="evidence" value="ECO:0007669"/>
    <property type="project" value="UniProtKB-KW"/>
</dbReference>
<evidence type="ECO:0000256" key="2">
    <source>
        <dbReference type="ARBA" id="ARBA00010981"/>
    </source>
</evidence>
<dbReference type="InterPro" id="IPR015063">
    <property type="entry name" value="USP8_dimer"/>
</dbReference>
<feature type="region of interest" description="Disordered" evidence="10">
    <location>
        <begin position="219"/>
        <end position="243"/>
    </location>
</feature>
<dbReference type="InterPro" id="IPR044098">
    <property type="entry name" value="STAMBP/STALP-like_MPN"/>
</dbReference>
<evidence type="ECO:0000256" key="3">
    <source>
        <dbReference type="ARBA" id="ARBA00022670"/>
    </source>
</evidence>
<evidence type="ECO:0000256" key="1">
    <source>
        <dbReference type="ARBA" id="ARBA00001947"/>
    </source>
</evidence>
<dbReference type="PANTHER" id="PTHR12947">
    <property type="entry name" value="AMSH-LIKE PROTEASE"/>
    <property type="match status" value="1"/>
</dbReference>
<reference evidence="13" key="1">
    <citation type="submission" date="2014-03" db="EMBL/GenBank/DDBJ databases">
        <authorList>
            <person name="Aksoy S."/>
            <person name="Warren W."/>
            <person name="Wilson R.K."/>
        </authorList>
    </citation>
    <scope>NUCLEOTIDE SEQUENCE [LARGE SCALE GENOMIC DNA]</scope>
    <source>
        <strain evidence="13">IAEA</strain>
    </source>
</reference>
<dbReference type="Gene3D" id="1.20.58.80">
    <property type="entry name" value="Phosphotransferase system, lactose/cellobiose-type IIA subunit"/>
    <property type="match status" value="1"/>
</dbReference>
<dbReference type="Pfam" id="PF08969">
    <property type="entry name" value="USP8_dimer"/>
    <property type="match status" value="1"/>
</dbReference>
<reference evidence="12" key="2">
    <citation type="submission" date="2020-05" db="UniProtKB">
        <authorList>
            <consortium name="EnsemblMetazoa"/>
        </authorList>
    </citation>
    <scope>IDENTIFICATION</scope>
    <source>
        <strain evidence="12">IAEA</strain>
    </source>
</reference>
<dbReference type="PANTHER" id="PTHR12947:SF13">
    <property type="entry name" value="FI19924P1"/>
    <property type="match status" value="1"/>
</dbReference>
<dbReference type="GO" id="GO:0140492">
    <property type="term" value="F:metal-dependent deubiquitinase activity"/>
    <property type="evidence" value="ECO:0007669"/>
    <property type="project" value="InterPro"/>
</dbReference>
<dbReference type="Pfam" id="PF01398">
    <property type="entry name" value="JAB"/>
    <property type="match status" value="1"/>
</dbReference>
<dbReference type="FunFam" id="3.40.140.10:FF:000010">
    <property type="entry name" value="AMSH-like protease isoform X1"/>
    <property type="match status" value="1"/>
</dbReference>
<accession>A0A1A9ZZK4</accession>
<dbReference type="InterPro" id="IPR037518">
    <property type="entry name" value="MPN"/>
</dbReference>
<evidence type="ECO:0000256" key="7">
    <source>
        <dbReference type="ARBA" id="ARBA00022833"/>
    </source>
</evidence>
<evidence type="ECO:0000313" key="13">
    <source>
        <dbReference type="Proteomes" id="UP000092445"/>
    </source>
</evidence>
<feature type="compositionally biased region" description="Basic and acidic residues" evidence="10">
    <location>
        <begin position="231"/>
        <end position="243"/>
    </location>
</feature>
<evidence type="ECO:0000313" key="12">
    <source>
        <dbReference type="EnsemblMetazoa" id="GPAI029844-PA"/>
    </source>
</evidence>
<name>A0A1A9ZZK4_GLOPL</name>
<dbReference type="GO" id="GO:0005768">
    <property type="term" value="C:endosome"/>
    <property type="evidence" value="ECO:0007669"/>
    <property type="project" value="TreeGrafter"/>
</dbReference>
<dbReference type="GO" id="GO:0070536">
    <property type="term" value="P:protein K63-linked deubiquitination"/>
    <property type="evidence" value="ECO:0007669"/>
    <property type="project" value="InterPro"/>
</dbReference>
<evidence type="ECO:0000259" key="11">
    <source>
        <dbReference type="PROSITE" id="PS50249"/>
    </source>
</evidence>
<keyword evidence="13" id="KW-1185">Reference proteome</keyword>
<dbReference type="VEuPathDB" id="VectorBase:GPAI029844"/>
<dbReference type="GO" id="GO:0046872">
    <property type="term" value="F:metal ion binding"/>
    <property type="evidence" value="ECO:0007669"/>
    <property type="project" value="UniProtKB-KW"/>
</dbReference>
<dbReference type="CDD" id="cd08066">
    <property type="entry name" value="MPN_AMSH_like"/>
    <property type="match status" value="1"/>
</dbReference>
<sequence>MSSSKKTMVNYMDMTIVEPQERMSYLVKHGNMIEVDPKQSILRYFRSGTEMERMAKVYVAEGNHENAFILYMKYLTLFVEKIRKHPDFESKRAEMKVINKLIKEEIMPKSEKLRQKLMNNYQREYEQFLANKEAERIRELERERERRKREARDCSKVGGYTLIPANLHVQIDPNVQPSAPDMKLLDQVVYPNDFPMGGQRSNLSDGGLLLSVETDFRDENNKRTNIPSKPSFDRSQKPQYDRSDSLLAGSLRTVIVPQDTMEVFLKLAQRNTDKNVETCGILAGRLSQNRLYITHVIIPKQHGNADSCTTMSEEEIFDVQDQKNLITLGWIHTHPSQTAFLSSVDLHTHCSYQLMMPEAIAIVCAPKYQTNGFYILTPTYGLNFIAECRETGFHPHPNDPPLYMDAQHIQMDQNQKIQVVDLRR</sequence>
<evidence type="ECO:0000256" key="4">
    <source>
        <dbReference type="ARBA" id="ARBA00022723"/>
    </source>
</evidence>
<dbReference type="GO" id="GO:0061578">
    <property type="term" value="F:K63-linked deubiquitinase activity"/>
    <property type="evidence" value="ECO:0007669"/>
    <property type="project" value="InterPro"/>
</dbReference>
<comment type="similarity">
    <text evidence="2">Belongs to the peptidase M67C family.</text>
</comment>
<dbReference type="SUPFAM" id="SSF102712">
    <property type="entry name" value="JAB1/MPN domain"/>
    <property type="match status" value="1"/>
</dbReference>
<protein>
    <submittedName>
        <fullName evidence="12">MPN domain-containing protein</fullName>
    </submittedName>
</protein>
<evidence type="ECO:0000256" key="10">
    <source>
        <dbReference type="SAM" id="MobiDB-lite"/>
    </source>
</evidence>
<keyword evidence="4" id="KW-0479">Metal-binding</keyword>
<evidence type="ECO:0000256" key="9">
    <source>
        <dbReference type="SAM" id="Coils"/>
    </source>
</evidence>
<keyword evidence="8" id="KW-0482">Metalloprotease</keyword>
<dbReference type="Gene3D" id="3.40.140.10">
    <property type="entry name" value="Cytidine Deaminase, domain 2"/>
    <property type="match status" value="1"/>
</dbReference>
<evidence type="ECO:0000256" key="6">
    <source>
        <dbReference type="ARBA" id="ARBA00022801"/>
    </source>
</evidence>
<dbReference type="InterPro" id="IPR000555">
    <property type="entry name" value="JAMM/MPN+_dom"/>
</dbReference>
<keyword evidence="3" id="KW-0645">Protease</keyword>